<reference evidence="1" key="1">
    <citation type="submission" date="2021-02" db="EMBL/GenBank/DDBJ databases">
        <authorList>
            <person name="Dougan E. K."/>
            <person name="Rhodes N."/>
            <person name="Thang M."/>
            <person name="Chan C."/>
        </authorList>
    </citation>
    <scope>NUCLEOTIDE SEQUENCE</scope>
</reference>
<accession>A0A813EZ34</accession>
<dbReference type="AlphaFoldDB" id="A0A813EZ34"/>
<comment type="caution">
    <text evidence="1">The sequence shown here is derived from an EMBL/GenBank/DDBJ whole genome shotgun (WGS) entry which is preliminary data.</text>
</comment>
<protein>
    <submittedName>
        <fullName evidence="1">Uncharacterized protein</fullName>
    </submittedName>
</protein>
<name>A0A813EZ34_POLGL</name>
<organism evidence="1 2">
    <name type="scientific">Polarella glacialis</name>
    <name type="common">Dinoflagellate</name>
    <dbReference type="NCBI Taxonomy" id="89957"/>
    <lineage>
        <taxon>Eukaryota</taxon>
        <taxon>Sar</taxon>
        <taxon>Alveolata</taxon>
        <taxon>Dinophyceae</taxon>
        <taxon>Suessiales</taxon>
        <taxon>Suessiaceae</taxon>
        <taxon>Polarella</taxon>
    </lineage>
</organism>
<gene>
    <name evidence="1" type="ORF">PGLA1383_LOCUS23336</name>
</gene>
<dbReference type="EMBL" id="CAJNNV010017536">
    <property type="protein sequence ID" value="CAE8605217.1"/>
    <property type="molecule type" value="Genomic_DNA"/>
</dbReference>
<dbReference type="Proteomes" id="UP000654075">
    <property type="component" value="Unassembled WGS sequence"/>
</dbReference>
<keyword evidence="2" id="KW-1185">Reference proteome</keyword>
<evidence type="ECO:0000313" key="1">
    <source>
        <dbReference type="EMBL" id="CAE8605217.1"/>
    </source>
</evidence>
<sequence>MAAALHQATLSRDICLLRRAKVWVQADQLLAWPHRVSTAPPTVTNSAAAAITPVTAALLDPILWLAGPLLLRTEFDISGFAIITASGNSLAFEFRLSPEVEKS</sequence>
<evidence type="ECO:0000313" key="2">
    <source>
        <dbReference type="Proteomes" id="UP000654075"/>
    </source>
</evidence>
<proteinExistence type="predicted"/>